<evidence type="ECO:0000313" key="1">
    <source>
        <dbReference type="EMBL" id="KHN23214.1"/>
    </source>
</evidence>
<protein>
    <submittedName>
        <fullName evidence="1">Uncharacterized protein</fullName>
    </submittedName>
</protein>
<dbReference type="Proteomes" id="UP000053555">
    <property type="component" value="Unassembled WGS sequence"/>
</dbReference>
<accession>A0A0B2QSY7</accession>
<name>A0A0B2QSY7_GLYSO</name>
<dbReference type="AlphaFoldDB" id="A0A0B2QSY7"/>
<gene>
    <name evidence="1" type="ORF">glysoja_042494</name>
</gene>
<sequence>SAIERITKKLHSLGITKPLTSSSEIHVLFPHDLSKRQMGHTFEPSWSTPLKPMSVPGTGIAALSKSEVRRQKKLWAEESRRRKELVSTLVDLSLSDSEIRHLTTLGFATKKKGDTRQQ</sequence>
<feature type="non-terminal residue" evidence="1">
    <location>
        <position position="1"/>
    </location>
</feature>
<reference evidence="1" key="1">
    <citation type="submission" date="2014-07" db="EMBL/GenBank/DDBJ databases">
        <title>Identification of a novel salt tolerance gene in wild soybean by whole-genome sequencing.</title>
        <authorList>
            <person name="Lam H.-M."/>
            <person name="Qi X."/>
            <person name="Li M.-W."/>
            <person name="Liu X."/>
            <person name="Xie M."/>
            <person name="Ni M."/>
            <person name="Xu X."/>
        </authorList>
    </citation>
    <scope>NUCLEOTIDE SEQUENCE [LARGE SCALE GENOMIC DNA]</scope>
    <source>
        <tissue evidence="1">Root</tissue>
    </source>
</reference>
<organism evidence="1">
    <name type="scientific">Glycine soja</name>
    <name type="common">Wild soybean</name>
    <dbReference type="NCBI Taxonomy" id="3848"/>
    <lineage>
        <taxon>Eukaryota</taxon>
        <taxon>Viridiplantae</taxon>
        <taxon>Streptophyta</taxon>
        <taxon>Embryophyta</taxon>
        <taxon>Tracheophyta</taxon>
        <taxon>Spermatophyta</taxon>
        <taxon>Magnoliopsida</taxon>
        <taxon>eudicotyledons</taxon>
        <taxon>Gunneridae</taxon>
        <taxon>Pentapetalae</taxon>
        <taxon>rosids</taxon>
        <taxon>fabids</taxon>
        <taxon>Fabales</taxon>
        <taxon>Fabaceae</taxon>
        <taxon>Papilionoideae</taxon>
        <taxon>50 kb inversion clade</taxon>
        <taxon>NPAAA clade</taxon>
        <taxon>indigoferoid/millettioid clade</taxon>
        <taxon>Phaseoleae</taxon>
        <taxon>Glycine</taxon>
        <taxon>Glycine subgen. Soja</taxon>
    </lineage>
</organism>
<proteinExistence type="predicted"/>
<dbReference type="EMBL" id="KN656494">
    <property type="protein sequence ID" value="KHN23214.1"/>
    <property type="molecule type" value="Genomic_DNA"/>
</dbReference>